<protein>
    <submittedName>
        <fullName evidence="3">Rap-GAP domain-containing protein</fullName>
    </submittedName>
</protein>
<organism evidence="2 3">
    <name type="scientific">Meloidogyne incognita</name>
    <name type="common">Southern root-knot nematode worm</name>
    <name type="synonym">Oxyuris incognita</name>
    <dbReference type="NCBI Taxonomy" id="6306"/>
    <lineage>
        <taxon>Eukaryota</taxon>
        <taxon>Metazoa</taxon>
        <taxon>Ecdysozoa</taxon>
        <taxon>Nematoda</taxon>
        <taxon>Chromadorea</taxon>
        <taxon>Rhabditida</taxon>
        <taxon>Tylenchina</taxon>
        <taxon>Tylenchomorpha</taxon>
        <taxon>Tylenchoidea</taxon>
        <taxon>Meloidogynidae</taxon>
        <taxon>Meloidogyninae</taxon>
        <taxon>Meloidogyne</taxon>
        <taxon>Meloidogyne incognita group</taxon>
    </lineage>
</organism>
<dbReference type="Proteomes" id="UP000887563">
    <property type="component" value="Unplaced"/>
</dbReference>
<evidence type="ECO:0000313" key="3">
    <source>
        <dbReference type="WBParaSite" id="Minc3s06356g39710"/>
    </source>
</evidence>
<feature type="compositionally biased region" description="Low complexity" evidence="1">
    <location>
        <begin position="139"/>
        <end position="153"/>
    </location>
</feature>
<proteinExistence type="predicted"/>
<dbReference type="AlphaFoldDB" id="A0A914NGU3"/>
<reference evidence="3" key="1">
    <citation type="submission" date="2022-11" db="UniProtKB">
        <authorList>
            <consortium name="WormBaseParasite"/>
        </authorList>
    </citation>
    <scope>IDENTIFICATION</scope>
</reference>
<evidence type="ECO:0000256" key="1">
    <source>
        <dbReference type="SAM" id="MobiDB-lite"/>
    </source>
</evidence>
<sequence length="178" mass="20068">MQNELLTVLLEKFQQLEVGLLNFQFVLRLFLLDEDLIDQRSGDFRIKGLNPQCNYQIYLKNAEGGEIIPAFPSFFNLIVGTENKNDINFSKVYSGTNKRHRSLSERSLAVKRSILQRIRKQNSIGDIIHQQRVFSAAGGASSLRSSGSTLSCTSDEEDSGDLRHPPNSQRSRVGAEQH</sequence>
<evidence type="ECO:0000313" key="2">
    <source>
        <dbReference type="Proteomes" id="UP000887563"/>
    </source>
</evidence>
<name>A0A914NGU3_MELIC</name>
<dbReference type="WBParaSite" id="Minc3s06356g39710">
    <property type="protein sequence ID" value="Minc3s06356g39710"/>
    <property type="gene ID" value="Minc3s06356g39710"/>
</dbReference>
<accession>A0A914NGU3</accession>
<feature type="region of interest" description="Disordered" evidence="1">
    <location>
        <begin position="139"/>
        <end position="178"/>
    </location>
</feature>
<keyword evidence="2" id="KW-1185">Reference proteome</keyword>